<name>A0A5C4LV19_9ACTN</name>
<evidence type="ECO:0000313" key="1">
    <source>
        <dbReference type="EMBL" id="TNC22701.1"/>
    </source>
</evidence>
<evidence type="ECO:0000313" key="2">
    <source>
        <dbReference type="Proteomes" id="UP000306740"/>
    </source>
</evidence>
<dbReference type="AlphaFoldDB" id="A0A5C4LV19"/>
<dbReference type="Proteomes" id="UP000306740">
    <property type="component" value="Unassembled WGS sequence"/>
</dbReference>
<dbReference type="RefSeq" id="WP_139107474.1">
    <property type="nucleotide sequence ID" value="NZ_VDFR01000277.1"/>
</dbReference>
<organism evidence="1 2">
    <name type="scientific">Mumia zhuanghuii</name>
    <dbReference type="NCBI Taxonomy" id="2585211"/>
    <lineage>
        <taxon>Bacteria</taxon>
        <taxon>Bacillati</taxon>
        <taxon>Actinomycetota</taxon>
        <taxon>Actinomycetes</taxon>
        <taxon>Propionibacteriales</taxon>
        <taxon>Nocardioidaceae</taxon>
        <taxon>Mumia</taxon>
    </lineage>
</organism>
<gene>
    <name evidence="1" type="ORF">FHE65_35690</name>
</gene>
<comment type="caution">
    <text evidence="1">The sequence shown here is derived from an EMBL/GenBank/DDBJ whole genome shotgun (WGS) entry which is preliminary data.</text>
</comment>
<sequence length="88" mass="10537">MQLLELLGQPFLQYYRRLARVRHKLRMAWLELAKAELRWQLLEGPLGHLERMEERSSRQECDGLAVLDDLRLLRRLADAMMVVEYESL</sequence>
<proteinExistence type="predicted"/>
<reference evidence="1 2" key="1">
    <citation type="submission" date="2019-05" db="EMBL/GenBank/DDBJ databases">
        <title>Mumia sp. nov., isolated from the intestinal contents of plateau pika (Ochotona curzoniae) in the Qinghai-Tibet plateau of China.</title>
        <authorList>
            <person name="Tian Z."/>
        </authorList>
    </citation>
    <scope>NUCLEOTIDE SEQUENCE [LARGE SCALE GENOMIC DNA]</scope>
    <source>
        <strain evidence="2">527</strain>
    </source>
</reference>
<protein>
    <submittedName>
        <fullName evidence="1">Uncharacterized protein</fullName>
    </submittedName>
</protein>
<accession>A0A5C4LV19</accession>
<dbReference type="EMBL" id="VDFR01000277">
    <property type="protein sequence ID" value="TNC22701.1"/>
    <property type="molecule type" value="Genomic_DNA"/>
</dbReference>